<organism evidence="1 2">
    <name type="scientific">Methylomirabilis oxygeniifera</name>
    <dbReference type="NCBI Taxonomy" id="671143"/>
    <lineage>
        <taxon>Bacteria</taxon>
        <taxon>Candidatus Methylomirabilota</taxon>
        <taxon>Candidatus Methylomirabilia</taxon>
        <taxon>Candidatus Methylomirabilales</taxon>
        <taxon>Candidatus Methylomirabilaceae</taxon>
        <taxon>Candidatus Methylomirabilis</taxon>
    </lineage>
</organism>
<dbReference type="AlphaFoldDB" id="D5MF17"/>
<reference evidence="1 2" key="1">
    <citation type="journal article" date="2010" name="Nature">
        <title>Nitrite-driven anaerobic methane oxidation by oxygenic bacteria.</title>
        <authorList>
            <person name="Ettwig K.F."/>
            <person name="Butler M.K."/>
            <person name="Le Paslier D."/>
            <person name="Pelletier E."/>
            <person name="Mangenot S."/>
            <person name="Kuypers M.M.M."/>
            <person name="Schreiber F."/>
            <person name="Dutilh B.E."/>
            <person name="Zedelius J."/>
            <person name="de Beer D."/>
            <person name="Gloerich J."/>
            <person name="Wessels H.J.C.T."/>
            <person name="van Allen T."/>
            <person name="Luesken F."/>
            <person name="Wu M."/>
            <person name="van de Pas-Schoonen K.T."/>
            <person name="Op den Camp H.J.M."/>
            <person name="Janssen-Megens E.M."/>
            <person name="Francoijs K-J."/>
            <person name="Stunnenberg H."/>
            <person name="Weissenbach J."/>
            <person name="Jetten M.S.M."/>
            <person name="Strous M."/>
        </authorList>
    </citation>
    <scope>NUCLEOTIDE SEQUENCE [LARGE SCALE GENOMIC DNA]</scope>
</reference>
<dbReference type="HOGENOM" id="CLU_2331298_0_0_0"/>
<protein>
    <recommendedName>
        <fullName evidence="3">DUF4258 domain-containing protein</fullName>
    </recommendedName>
</protein>
<dbReference type="EMBL" id="FP565575">
    <property type="protein sequence ID" value="CBE68346.1"/>
    <property type="molecule type" value="Genomic_DNA"/>
</dbReference>
<evidence type="ECO:0000313" key="2">
    <source>
        <dbReference type="Proteomes" id="UP000006898"/>
    </source>
</evidence>
<accession>D5MF17</accession>
<dbReference type="eggNOG" id="ENOG50333EM">
    <property type="taxonomic scope" value="Bacteria"/>
</dbReference>
<gene>
    <name evidence="1" type="ORF">DAMO_1286</name>
</gene>
<name>D5MF17_METO1</name>
<proteinExistence type="predicted"/>
<evidence type="ECO:0000313" key="1">
    <source>
        <dbReference type="EMBL" id="CBE68346.1"/>
    </source>
</evidence>
<dbReference type="PATRIC" id="fig|671143.5.peg.1128"/>
<sequence length="88" mass="9981">MIIWIAYLKYRAELRGLDLAKIERILRFGEERYCDAVTGRMIAIGKHGGLLVTIPYDMTGGDIVPVTIHATTRQQGNCRLKSGRFHYA</sequence>
<evidence type="ECO:0008006" key="3">
    <source>
        <dbReference type="Google" id="ProtNLM"/>
    </source>
</evidence>
<dbReference type="STRING" id="671143.DAMO_1286"/>
<dbReference type="KEGG" id="mox:DAMO_1286"/>
<dbReference type="Proteomes" id="UP000006898">
    <property type="component" value="Chromosome"/>
</dbReference>